<comment type="subcellular location">
    <subcellularLocation>
        <location evidence="1 7">Cell outer membrane</location>
        <topology evidence="1 7">Multi-pass membrane protein</topology>
    </subcellularLocation>
</comment>
<evidence type="ECO:0000256" key="8">
    <source>
        <dbReference type="SAM" id="SignalP"/>
    </source>
</evidence>
<evidence type="ECO:0000256" key="7">
    <source>
        <dbReference type="PROSITE-ProRule" id="PRU01360"/>
    </source>
</evidence>
<evidence type="ECO:0000259" key="9">
    <source>
        <dbReference type="Pfam" id="PF07715"/>
    </source>
</evidence>
<dbReference type="GO" id="GO:0009279">
    <property type="term" value="C:cell outer membrane"/>
    <property type="evidence" value="ECO:0007669"/>
    <property type="project" value="UniProtKB-SubCell"/>
</dbReference>
<accession>A0A243WDE0</accession>
<dbReference type="Gene3D" id="2.170.130.10">
    <property type="entry name" value="TonB-dependent receptor, plug domain"/>
    <property type="match status" value="1"/>
</dbReference>
<reference evidence="10 11" key="1">
    <citation type="submission" date="2017-01" db="EMBL/GenBank/DDBJ databases">
        <title>A new Hymenobacter.</title>
        <authorList>
            <person name="Liang Y."/>
            <person name="Feng F."/>
        </authorList>
    </citation>
    <scope>NUCLEOTIDE SEQUENCE [LARGE SCALE GENOMIC DNA]</scope>
    <source>
        <strain evidence="10">MIMBbqt21</strain>
    </source>
</reference>
<keyword evidence="3 7" id="KW-1134">Transmembrane beta strand</keyword>
<protein>
    <recommendedName>
        <fullName evidence="9">TonB-dependent receptor plug domain-containing protein</fullName>
    </recommendedName>
</protein>
<feature type="signal peptide" evidence="8">
    <location>
        <begin position="1"/>
        <end position="27"/>
    </location>
</feature>
<dbReference type="Gene3D" id="2.40.170.20">
    <property type="entry name" value="TonB-dependent receptor, beta-barrel domain"/>
    <property type="match status" value="1"/>
</dbReference>
<evidence type="ECO:0000256" key="6">
    <source>
        <dbReference type="ARBA" id="ARBA00023237"/>
    </source>
</evidence>
<feature type="domain" description="TonB-dependent receptor plug" evidence="9">
    <location>
        <begin position="139"/>
        <end position="243"/>
    </location>
</feature>
<dbReference type="RefSeq" id="WP_086594227.1">
    <property type="nucleotide sequence ID" value="NZ_MTSE01000005.1"/>
</dbReference>
<proteinExistence type="inferred from homology"/>
<dbReference type="InterPro" id="IPR023997">
    <property type="entry name" value="TonB-dep_OMP_SusC/RagA_CS"/>
</dbReference>
<dbReference type="InterPro" id="IPR039426">
    <property type="entry name" value="TonB-dep_rcpt-like"/>
</dbReference>
<keyword evidence="8" id="KW-0732">Signal</keyword>
<keyword evidence="2 7" id="KW-0813">Transport</keyword>
<evidence type="ECO:0000256" key="3">
    <source>
        <dbReference type="ARBA" id="ARBA00022452"/>
    </source>
</evidence>
<keyword evidence="11" id="KW-1185">Reference proteome</keyword>
<sequence length="1051" mass="113852">MKKHVPKLPQLAAPALLCCLAAQPLAAATGRSIDLSNEAALVYFQADGPVSGRIVDEKGAGLPGVNVVVKGTTNGAQTDADGRFTLTAPSNATLVVSFVGYTAQEVAVGGRTAINISLAPDTKTLNDVVVVGYLTQNREQVTGSVATVSGTDVRRAPVATLAEGIQGRLPGVQVTSSGVPGQAPTVNIRGIGSLGSGSGPLYVVDGLWTTNLRDFNPQDVESVQVLKDAASLAPYGSSGANGVIIITTRRGKAGTPAVSFNAYAGVQNITKTYDLMNAQNWATINNQAHDNAPGVPRLPYANTLPLGANGQVIDTDWQKEFIKQGSVQDYNLNFSGGSKGENNSTNFLIGAGYFKQNGTVVGPKFERYSVRINSGFSRGKLRVGESLLLTRTNQTRINGTPFNDILRMLPVIPVKDPTKSGGYGYGDTNASTFGTNPIALQNLFNNTGTSNRLQGSIFGEFDITSFLRYRLNLGTEFHAYHDREKRQYGQWRQNDPLNPSSYAENQGNELFGLAENTLTFDRSFGDHNLTAVAGYSRQRQHNEFTRGLNNDYGTGPVYYWALSAGSTAPQVTGNEYTWTKESYFGQLSYDYNQRYLLTGAIRRDGSSRFADRWGTFWAASAGWRISKEEFFQEATDVVSNLKLRASYGANGNDFITGAYGGSYSYLGTINPNVNYPLGSSQTIINGQSQTQLASNNITWEERRTTNLGFDAGFLEDRFTLSADYYISQTRNALVNPPIATFYGNAGDNPYQPIGRLENRGFEFALGYNQNKGPFTYSVTGNLTTLKNRVTRLVNNSGQAFNFVGGAADAARTEAGYEVGSFYLYQFDGIFQQGDNIASSAQPLASPGDVRYKDLNNDGVIDPQDRAHVGRVFPKIQYGLNLTAAYGNFDLVAFFQGVQGNDVLNVGKWWLDRTDDNSNYRRDFSPWTPQNPSTTTPRAIIAGATGDTPEARSAAYAAGTNSFLNSTRWLENGSYLRLKNVQIGYTIPKSVVERVKGIGSLRVYVTGQNVFTITKYSGYDPETVGSGTLARGVDDGSYPNIRTFTAGLQLGF</sequence>
<dbReference type="PROSITE" id="PS52016">
    <property type="entry name" value="TONB_DEPENDENT_REC_3"/>
    <property type="match status" value="1"/>
</dbReference>
<dbReference type="OrthoDB" id="9768177at2"/>
<feature type="chain" id="PRO_5012692928" description="TonB-dependent receptor plug domain-containing protein" evidence="8">
    <location>
        <begin position="28"/>
        <end position="1051"/>
    </location>
</feature>
<dbReference type="InterPro" id="IPR037066">
    <property type="entry name" value="Plug_dom_sf"/>
</dbReference>
<dbReference type="Proteomes" id="UP000194873">
    <property type="component" value="Unassembled WGS sequence"/>
</dbReference>
<dbReference type="InterPro" id="IPR023996">
    <property type="entry name" value="TonB-dep_OMP_SusC/RagA"/>
</dbReference>
<dbReference type="FunFam" id="2.60.40.1120:FF:000003">
    <property type="entry name" value="Outer membrane protein Omp121"/>
    <property type="match status" value="1"/>
</dbReference>
<comment type="similarity">
    <text evidence="7">Belongs to the TonB-dependent receptor family.</text>
</comment>
<dbReference type="NCBIfam" id="TIGR04056">
    <property type="entry name" value="OMP_RagA_SusC"/>
    <property type="match status" value="1"/>
</dbReference>
<evidence type="ECO:0000313" key="10">
    <source>
        <dbReference type="EMBL" id="OUJ73622.1"/>
    </source>
</evidence>
<evidence type="ECO:0000256" key="4">
    <source>
        <dbReference type="ARBA" id="ARBA00022692"/>
    </source>
</evidence>
<gene>
    <name evidence="10" type="ORF">BXP70_11545</name>
</gene>
<name>A0A243WDE0_9BACT</name>
<dbReference type="Pfam" id="PF07715">
    <property type="entry name" value="Plug"/>
    <property type="match status" value="1"/>
</dbReference>
<dbReference type="AlphaFoldDB" id="A0A243WDE0"/>
<dbReference type="EMBL" id="MTSE01000005">
    <property type="protein sequence ID" value="OUJ73622.1"/>
    <property type="molecule type" value="Genomic_DNA"/>
</dbReference>
<dbReference type="Gene3D" id="2.60.40.1120">
    <property type="entry name" value="Carboxypeptidase-like, regulatory domain"/>
    <property type="match status" value="1"/>
</dbReference>
<evidence type="ECO:0000256" key="1">
    <source>
        <dbReference type="ARBA" id="ARBA00004571"/>
    </source>
</evidence>
<dbReference type="SUPFAM" id="SSF49464">
    <property type="entry name" value="Carboxypeptidase regulatory domain-like"/>
    <property type="match status" value="1"/>
</dbReference>
<keyword evidence="5 7" id="KW-0472">Membrane</keyword>
<dbReference type="NCBIfam" id="TIGR04057">
    <property type="entry name" value="SusC_RagA_signa"/>
    <property type="match status" value="1"/>
</dbReference>
<keyword evidence="6 7" id="KW-0998">Cell outer membrane</keyword>
<dbReference type="Pfam" id="PF13715">
    <property type="entry name" value="CarbopepD_reg_2"/>
    <property type="match status" value="1"/>
</dbReference>
<dbReference type="InterPro" id="IPR036942">
    <property type="entry name" value="Beta-barrel_TonB_sf"/>
</dbReference>
<dbReference type="InterPro" id="IPR008969">
    <property type="entry name" value="CarboxyPept-like_regulatory"/>
</dbReference>
<evidence type="ECO:0000256" key="2">
    <source>
        <dbReference type="ARBA" id="ARBA00022448"/>
    </source>
</evidence>
<organism evidence="10 11">
    <name type="scientific">Hymenobacter crusticola</name>
    <dbReference type="NCBI Taxonomy" id="1770526"/>
    <lineage>
        <taxon>Bacteria</taxon>
        <taxon>Pseudomonadati</taxon>
        <taxon>Bacteroidota</taxon>
        <taxon>Cytophagia</taxon>
        <taxon>Cytophagales</taxon>
        <taxon>Hymenobacteraceae</taxon>
        <taxon>Hymenobacter</taxon>
    </lineage>
</organism>
<dbReference type="InterPro" id="IPR012910">
    <property type="entry name" value="Plug_dom"/>
</dbReference>
<dbReference type="SUPFAM" id="SSF56935">
    <property type="entry name" value="Porins"/>
    <property type="match status" value="1"/>
</dbReference>
<comment type="caution">
    <text evidence="10">The sequence shown here is derived from an EMBL/GenBank/DDBJ whole genome shotgun (WGS) entry which is preliminary data.</text>
</comment>
<evidence type="ECO:0000313" key="11">
    <source>
        <dbReference type="Proteomes" id="UP000194873"/>
    </source>
</evidence>
<evidence type="ECO:0000256" key="5">
    <source>
        <dbReference type="ARBA" id="ARBA00023136"/>
    </source>
</evidence>
<keyword evidence="4 7" id="KW-0812">Transmembrane</keyword>